<dbReference type="PROSITE" id="PS51257">
    <property type="entry name" value="PROKAR_LIPOPROTEIN"/>
    <property type="match status" value="1"/>
</dbReference>
<feature type="transmembrane region" description="Helical" evidence="1">
    <location>
        <begin position="6"/>
        <end position="25"/>
    </location>
</feature>
<evidence type="ECO:0000313" key="3">
    <source>
        <dbReference type="Proteomes" id="UP000886796"/>
    </source>
</evidence>
<gene>
    <name evidence="2" type="ORF">IAB74_08430</name>
</gene>
<organism evidence="2 3">
    <name type="scientific">Candidatus Faecousia excrementigallinarum</name>
    <dbReference type="NCBI Taxonomy" id="2840806"/>
    <lineage>
        <taxon>Bacteria</taxon>
        <taxon>Bacillati</taxon>
        <taxon>Bacillota</taxon>
        <taxon>Clostridia</taxon>
        <taxon>Eubacteriales</taxon>
        <taxon>Oscillospiraceae</taxon>
        <taxon>Faecousia</taxon>
    </lineage>
</organism>
<proteinExistence type="predicted"/>
<feature type="transmembrane region" description="Helical" evidence="1">
    <location>
        <begin position="51"/>
        <end position="68"/>
    </location>
</feature>
<name>A0A9D0Z3P8_9FIRM</name>
<reference evidence="2" key="1">
    <citation type="submission" date="2020-10" db="EMBL/GenBank/DDBJ databases">
        <authorList>
            <person name="Gilroy R."/>
        </authorList>
    </citation>
    <scope>NUCLEOTIDE SEQUENCE</scope>
    <source>
        <strain evidence="2">13361</strain>
    </source>
</reference>
<keyword evidence="1" id="KW-0472">Membrane</keyword>
<dbReference type="AlphaFoldDB" id="A0A9D0Z3P8"/>
<evidence type="ECO:0000313" key="2">
    <source>
        <dbReference type="EMBL" id="HIQ68517.1"/>
    </source>
</evidence>
<dbReference type="Proteomes" id="UP000886796">
    <property type="component" value="Unassembled WGS sequence"/>
</dbReference>
<keyword evidence="1" id="KW-1133">Transmembrane helix</keyword>
<reference evidence="2" key="2">
    <citation type="journal article" date="2021" name="PeerJ">
        <title>Extensive microbial diversity within the chicken gut microbiome revealed by metagenomics and culture.</title>
        <authorList>
            <person name="Gilroy R."/>
            <person name="Ravi A."/>
            <person name="Getino M."/>
            <person name="Pursley I."/>
            <person name="Horton D.L."/>
            <person name="Alikhan N.F."/>
            <person name="Baker D."/>
            <person name="Gharbi K."/>
            <person name="Hall N."/>
            <person name="Watson M."/>
            <person name="Adriaenssens E.M."/>
            <person name="Foster-Nyarko E."/>
            <person name="Jarju S."/>
            <person name="Secka A."/>
            <person name="Antonio M."/>
            <person name="Oren A."/>
            <person name="Chaudhuri R.R."/>
            <person name="La Ragione R."/>
            <person name="Hildebrand F."/>
            <person name="Pallen M.J."/>
        </authorList>
    </citation>
    <scope>NUCLEOTIDE SEQUENCE</scope>
    <source>
        <strain evidence="2">13361</strain>
    </source>
</reference>
<keyword evidence="1" id="KW-0812">Transmembrane</keyword>
<comment type="caution">
    <text evidence="2">The sequence shown here is derived from an EMBL/GenBank/DDBJ whole genome shotgun (WGS) entry which is preliminary data.</text>
</comment>
<feature type="transmembrane region" description="Helical" evidence="1">
    <location>
        <begin position="74"/>
        <end position="95"/>
    </location>
</feature>
<sequence length="194" mass="21818">MKEKDMEYVAVIVVMAVVFGGCYLVDKGFTRVFRNQQQHHSGLAVRLNKRYGSFGLILAVLGLAAIFSGLTNGWILIAGGSIILVVGIALVVYYMTFGVFYDQETFLVTTFGKRSTVYRYGQITGQQLYNASGNLLIELYMDDGRTVQLQAAMTGVYPFLDKAFAKWLEQTGRRQEECDFYKPDQHCWFPPMGG</sequence>
<dbReference type="EMBL" id="DVFK01000112">
    <property type="protein sequence ID" value="HIQ68517.1"/>
    <property type="molecule type" value="Genomic_DNA"/>
</dbReference>
<protein>
    <submittedName>
        <fullName evidence="2">Uncharacterized protein</fullName>
    </submittedName>
</protein>
<evidence type="ECO:0000256" key="1">
    <source>
        <dbReference type="SAM" id="Phobius"/>
    </source>
</evidence>
<accession>A0A9D0Z3P8</accession>